<dbReference type="AlphaFoldDB" id="A0A151Z6W0"/>
<evidence type="ECO:0000313" key="2">
    <source>
        <dbReference type="Proteomes" id="UP000076078"/>
    </source>
</evidence>
<comment type="caution">
    <text evidence="1">The sequence shown here is derived from an EMBL/GenBank/DDBJ whole genome shotgun (WGS) entry which is preliminary data.</text>
</comment>
<dbReference type="EMBL" id="LODT01000039">
    <property type="protein sequence ID" value="KYQ89675.1"/>
    <property type="molecule type" value="Genomic_DNA"/>
</dbReference>
<evidence type="ECO:0000313" key="1">
    <source>
        <dbReference type="EMBL" id="KYQ89675.1"/>
    </source>
</evidence>
<sequence>MGDNDTEDEYNKLKVKYLNLKNKSNKLCDHFKNIREEKMKIENELIEKDKDFFEKLRSLNDKIGILEISLYNMKDNYEKEIIKKDLEIKKFKNILHQLHISNQLSIDSGFDK</sequence>
<dbReference type="Proteomes" id="UP000076078">
    <property type="component" value="Unassembled WGS sequence"/>
</dbReference>
<organism evidence="1 2">
    <name type="scientific">Tieghemostelium lacteum</name>
    <name type="common">Slime mold</name>
    <name type="synonym">Dictyostelium lacteum</name>
    <dbReference type="NCBI Taxonomy" id="361077"/>
    <lineage>
        <taxon>Eukaryota</taxon>
        <taxon>Amoebozoa</taxon>
        <taxon>Evosea</taxon>
        <taxon>Eumycetozoa</taxon>
        <taxon>Dictyostelia</taxon>
        <taxon>Dictyosteliales</taxon>
        <taxon>Raperosteliaceae</taxon>
        <taxon>Tieghemostelium</taxon>
    </lineage>
</organism>
<accession>A0A151Z6W0</accession>
<proteinExistence type="predicted"/>
<protein>
    <submittedName>
        <fullName evidence="1">Uncharacterized protein</fullName>
    </submittedName>
</protein>
<gene>
    <name evidence="1" type="ORF">DLAC_09641</name>
</gene>
<name>A0A151Z6W0_TIELA</name>
<keyword evidence="2" id="KW-1185">Reference proteome</keyword>
<dbReference type="InParanoid" id="A0A151Z6W0"/>
<reference evidence="1 2" key="1">
    <citation type="submission" date="2015-12" db="EMBL/GenBank/DDBJ databases">
        <title>Dictyostelia acquired genes for synthesis and detection of signals that induce cell-type specialization by lateral gene transfer from prokaryotes.</title>
        <authorList>
            <person name="Gloeckner G."/>
            <person name="Schaap P."/>
        </authorList>
    </citation>
    <scope>NUCLEOTIDE SEQUENCE [LARGE SCALE GENOMIC DNA]</scope>
    <source>
        <strain evidence="1 2">TK</strain>
    </source>
</reference>